<sequence length="575" mass="65043">MLWLLATFAASDVLIAKPSKYNIQLIDHSEIVVIDFDANPEVNARRASLSGFSDCKHYMIISNPSDDLRINDEFIKTQIFEIKSPQNLYFYSENMTNIYIDVVNVPASCNTLEFLINPVTGTTYQYNSEVKELTTPSYYCFVAFSEGEFDLNVRINYPKLLEYSAYDMSSTTSLTSYSSEQFVTTNSICFVFTPDSRRSSVSFIFTVSSRYSNLPNPKFLYDDTKESYLTINPVTVGTKFADYPVLTYGVHSELITSTVKEFKVASKSYIVFTNWTGLSGTVYYGQSSLDILGYTGVVAILFNSTGTMELKSSLDSSEATFVVHSLKVTCNAIVTLSGKKSFKLELKGGSDYCMVSAFKSGVVKIEDSSNTLNKDYLYNNTRYSLEESTVPTFTIFNQIYIFGDAWVKYTIKPSKTDNSESYVLEGYSPPYSSYSISNRTYERLNTGKWETHKGLSGFEIFVIVFFALVAFIGIVILLGICIYKIRQKTRNLLNQSIPLEDNVTERPLNTVTTTRNSYENEVKNQQELEPPSRPPQQIYAAPPEQQPYYAPPVYQAQQPVNPYQPPPSDYDNPYN</sequence>
<feature type="signal peptide" evidence="7">
    <location>
        <begin position="1"/>
        <end position="16"/>
    </location>
</feature>
<evidence type="ECO:0000256" key="3">
    <source>
        <dbReference type="ARBA" id="ARBA00022989"/>
    </source>
</evidence>
<dbReference type="KEGG" id="tva:4742687"/>
<keyword evidence="2 6" id="KW-0812">Transmembrane</keyword>
<accession>A2GCR7</accession>
<evidence type="ECO:0000256" key="6">
    <source>
        <dbReference type="SAM" id="Phobius"/>
    </source>
</evidence>
<feature type="chain" id="PRO_5002643959" evidence="7">
    <location>
        <begin position="17"/>
        <end position="575"/>
    </location>
</feature>
<evidence type="ECO:0000256" key="2">
    <source>
        <dbReference type="ARBA" id="ARBA00022692"/>
    </source>
</evidence>
<keyword evidence="3 6" id="KW-1133">Transmembrane helix</keyword>
<organism evidence="8 9">
    <name type="scientific">Trichomonas vaginalis (strain ATCC PRA-98 / G3)</name>
    <dbReference type="NCBI Taxonomy" id="412133"/>
    <lineage>
        <taxon>Eukaryota</taxon>
        <taxon>Metamonada</taxon>
        <taxon>Parabasalia</taxon>
        <taxon>Trichomonadida</taxon>
        <taxon>Trichomonadidae</taxon>
        <taxon>Trichomonas</taxon>
    </lineage>
</organism>
<gene>
    <name evidence="8" type="ORF">TVAG_573900</name>
</gene>
<dbReference type="PANTHER" id="PTHR31395">
    <property type="entry name" value="SHISA"/>
    <property type="match status" value="1"/>
</dbReference>
<keyword evidence="9" id="KW-1185">Reference proteome</keyword>
<dbReference type="AlphaFoldDB" id="A2GCR7"/>
<feature type="transmembrane region" description="Helical" evidence="6">
    <location>
        <begin position="460"/>
        <end position="483"/>
    </location>
</feature>
<dbReference type="PANTHER" id="PTHR31395:SF23">
    <property type="entry name" value="GEO05642P1"/>
    <property type="match status" value="1"/>
</dbReference>
<dbReference type="SMR" id="A2GCR7"/>
<evidence type="ECO:0000313" key="8">
    <source>
        <dbReference type="EMBL" id="EAX85049.1"/>
    </source>
</evidence>
<dbReference type="InParanoid" id="A2GCR7"/>
<dbReference type="Proteomes" id="UP000001542">
    <property type="component" value="Unassembled WGS sequence"/>
</dbReference>
<protein>
    <submittedName>
        <fullName evidence="8">Uncharacterized protein</fullName>
    </submittedName>
</protein>
<dbReference type="InterPro" id="IPR026910">
    <property type="entry name" value="Shisa"/>
</dbReference>
<reference evidence="8" key="2">
    <citation type="journal article" date="2007" name="Science">
        <title>Draft genome sequence of the sexually transmitted pathogen Trichomonas vaginalis.</title>
        <authorList>
            <person name="Carlton J.M."/>
            <person name="Hirt R.P."/>
            <person name="Silva J.C."/>
            <person name="Delcher A.L."/>
            <person name="Schatz M."/>
            <person name="Zhao Q."/>
            <person name="Wortman J.R."/>
            <person name="Bidwell S.L."/>
            <person name="Alsmark U.C.M."/>
            <person name="Besteiro S."/>
            <person name="Sicheritz-Ponten T."/>
            <person name="Noel C.J."/>
            <person name="Dacks J.B."/>
            <person name="Foster P.G."/>
            <person name="Simillion C."/>
            <person name="Van de Peer Y."/>
            <person name="Miranda-Saavedra D."/>
            <person name="Barton G.J."/>
            <person name="Westrop G.D."/>
            <person name="Mueller S."/>
            <person name="Dessi D."/>
            <person name="Fiori P.L."/>
            <person name="Ren Q."/>
            <person name="Paulsen I."/>
            <person name="Zhang H."/>
            <person name="Bastida-Corcuera F.D."/>
            <person name="Simoes-Barbosa A."/>
            <person name="Brown M.T."/>
            <person name="Hayes R.D."/>
            <person name="Mukherjee M."/>
            <person name="Okumura C.Y."/>
            <person name="Schneider R."/>
            <person name="Smith A.J."/>
            <person name="Vanacova S."/>
            <person name="Villalvazo M."/>
            <person name="Haas B.J."/>
            <person name="Pertea M."/>
            <person name="Feldblyum T.V."/>
            <person name="Utterback T.R."/>
            <person name="Shu C.L."/>
            <person name="Osoegawa K."/>
            <person name="de Jong P.J."/>
            <person name="Hrdy I."/>
            <person name="Horvathova L."/>
            <person name="Zubacova Z."/>
            <person name="Dolezal P."/>
            <person name="Malik S.B."/>
            <person name="Logsdon J.M. Jr."/>
            <person name="Henze K."/>
            <person name="Gupta A."/>
            <person name="Wang C.C."/>
            <person name="Dunne R.L."/>
            <person name="Upcroft J.A."/>
            <person name="Upcroft P."/>
            <person name="White O."/>
            <person name="Salzberg S.L."/>
            <person name="Tang P."/>
            <person name="Chiu C.-H."/>
            <person name="Lee Y.-S."/>
            <person name="Embley T.M."/>
            <person name="Coombs G.H."/>
            <person name="Mottram J.C."/>
            <person name="Tachezy J."/>
            <person name="Fraser-Liggett C.M."/>
            <person name="Johnson P.J."/>
        </authorList>
    </citation>
    <scope>NUCLEOTIDE SEQUENCE [LARGE SCALE GENOMIC DNA]</scope>
    <source>
        <strain evidence="8">G3</strain>
    </source>
</reference>
<feature type="compositionally biased region" description="Low complexity" evidence="5">
    <location>
        <begin position="535"/>
        <end position="561"/>
    </location>
</feature>
<evidence type="ECO:0000313" key="9">
    <source>
        <dbReference type="Proteomes" id="UP000001542"/>
    </source>
</evidence>
<dbReference type="EMBL" id="DS115087">
    <property type="protein sequence ID" value="EAX85049.1"/>
    <property type="molecule type" value="Genomic_DNA"/>
</dbReference>
<name>A2GCR7_TRIV3</name>
<dbReference type="VEuPathDB" id="TrichDB:TVAGG3_0748320"/>
<keyword evidence="4 6" id="KW-0472">Membrane</keyword>
<dbReference type="VEuPathDB" id="TrichDB:TVAG_573900"/>
<keyword evidence="7" id="KW-0732">Signal</keyword>
<evidence type="ECO:0000256" key="5">
    <source>
        <dbReference type="SAM" id="MobiDB-lite"/>
    </source>
</evidence>
<reference evidence="8" key="1">
    <citation type="submission" date="2006-10" db="EMBL/GenBank/DDBJ databases">
        <authorList>
            <person name="Amadeo P."/>
            <person name="Zhao Q."/>
            <person name="Wortman J."/>
            <person name="Fraser-Liggett C."/>
            <person name="Carlton J."/>
        </authorList>
    </citation>
    <scope>NUCLEOTIDE SEQUENCE</scope>
    <source>
        <strain evidence="8">G3</strain>
    </source>
</reference>
<comment type="subcellular location">
    <subcellularLocation>
        <location evidence="1">Membrane</location>
    </subcellularLocation>
</comment>
<dbReference type="GO" id="GO:0016020">
    <property type="term" value="C:membrane"/>
    <property type="evidence" value="ECO:0007669"/>
    <property type="project" value="UniProtKB-SubCell"/>
</dbReference>
<evidence type="ECO:0000256" key="4">
    <source>
        <dbReference type="ARBA" id="ARBA00023136"/>
    </source>
</evidence>
<evidence type="ECO:0000256" key="1">
    <source>
        <dbReference type="ARBA" id="ARBA00004370"/>
    </source>
</evidence>
<proteinExistence type="predicted"/>
<evidence type="ECO:0000256" key="7">
    <source>
        <dbReference type="SAM" id="SignalP"/>
    </source>
</evidence>
<feature type="region of interest" description="Disordered" evidence="5">
    <location>
        <begin position="513"/>
        <end position="575"/>
    </location>
</feature>